<dbReference type="Proteomes" id="UP001050691">
    <property type="component" value="Unassembled WGS sequence"/>
</dbReference>
<evidence type="ECO:0000256" key="2">
    <source>
        <dbReference type="ARBA" id="ARBA00022692"/>
    </source>
</evidence>
<keyword evidence="9" id="KW-1185">Reference proteome</keyword>
<feature type="compositionally biased region" description="Basic and acidic residues" evidence="5">
    <location>
        <begin position="7"/>
        <end position="16"/>
    </location>
</feature>
<dbReference type="GO" id="GO:0005783">
    <property type="term" value="C:endoplasmic reticulum"/>
    <property type="evidence" value="ECO:0007669"/>
    <property type="project" value="TreeGrafter"/>
</dbReference>
<dbReference type="GO" id="GO:0016020">
    <property type="term" value="C:membrane"/>
    <property type="evidence" value="ECO:0007669"/>
    <property type="project" value="UniProtKB-SubCell"/>
</dbReference>
<dbReference type="EMBL" id="BPWL01000010">
    <property type="protein sequence ID" value="GJJ14895.1"/>
    <property type="molecule type" value="Genomic_DNA"/>
</dbReference>
<evidence type="ECO:0000256" key="4">
    <source>
        <dbReference type="ARBA" id="ARBA00023136"/>
    </source>
</evidence>
<comment type="caution">
    <text evidence="8">The sequence shown here is derived from an EMBL/GenBank/DDBJ whole genome shotgun (WGS) entry which is preliminary data.</text>
</comment>
<comment type="subcellular location">
    <subcellularLocation>
        <location evidence="1">Membrane</location>
        <topology evidence="1">Multi-pass membrane protein</topology>
    </subcellularLocation>
</comment>
<evidence type="ECO:0000313" key="9">
    <source>
        <dbReference type="Proteomes" id="UP001050691"/>
    </source>
</evidence>
<keyword evidence="4 6" id="KW-0472">Membrane</keyword>
<name>A0AAV5AKG4_9AGAM</name>
<feature type="transmembrane region" description="Helical" evidence="6">
    <location>
        <begin position="38"/>
        <end position="58"/>
    </location>
</feature>
<dbReference type="GO" id="GO:0006506">
    <property type="term" value="P:GPI anchor biosynthetic process"/>
    <property type="evidence" value="ECO:0007669"/>
    <property type="project" value="TreeGrafter"/>
</dbReference>
<sequence>MSTATKEASKDSREQEPTSPLAPLAPFPNIQRSRATEFYGFATLIMTSVLFVLYHVWALTPDHLIEATGMTWYPSREWSLLIPAYTVIIILLTYFTYWGLALSATPSFEELRTLTDSHAYLPRHGKENPYVQQVNPDALPELFDIPIGLVNHVLFDSSDS</sequence>
<reference evidence="8" key="1">
    <citation type="submission" date="2021-10" db="EMBL/GenBank/DDBJ databases">
        <title>De novo Genome Assembly of Clathrus columnatus (Basidiomycota, Fungi) Using Illumina and Nanopore Sequence Data.</title>
        <authorList>
            <person name="Ogiso-Tanaka E."/>
            <person name="Itagaki H."/>
            <person name="Hosoya T."/>
            <person name="Hosaka K."/>
        </authorList>
    </citation>
    <scope>NUCLEOTIDE SEQUENCE</scope>
    <source>
        <strain evidence="8">MO-923</strain>
    </source>
</reference>
<dbReference type="InterPro" id="IPR013717">
    <property type="entry name" value="PIG-P"/>
</dbReference>
<accession>A0AAV5AKG4</accession>
<dbReference type="AlphaFoldDB" id="A0AAV5AKG4"/>
<feature type="domain" description="PIG-P" evidence="7">
    <location>
        <begin position="36"/>
        <end position="155"/>
    </location>
</feature>
<gene>
    <name evidence="8" type="ORF">Clacol_009165</name>
</gene>
<evidence type="ECO:0000259" key="7">
    <source>
        <dbReference type="Pfam" id="PF08510"/>
    </source>
</evidence>
<evidence type="ECO:0000256" key="3">
    <source>
        <dbReference type="ARBA" id="ARBA00022989"/>
    </source>
</evidence>
<keyword evidence="3 6" id="KW-1133">Transmembrane helix</keyword>
<organism evidence="8 9">
    <name type="scientific">Clathrus columnatus</name>
    <dbReference type="NCBI Taxonomy" id="1419009"/>
    <lineage>
        <taxon>Eukaryota</taxon>
        <taxon>Fungi</taxon>
        <taxon>Dikarya</taxon>
        <taxon>Basidiomycota</taxon>
        <taxon>Agaricomycotina</taxon>
        <taxon>Agaricomycetes</taxon>
        <taxon>Phallomycetidae</taxon>
        <taxon>Phallales</taxon>
        <taxon>Clathraceae</taxon>
        <taxon>Clathrus</taxon>
    </lineage>
</organism>
<protein>
    <recommendedName>
        <fullName evidence="7">PIG-P domain-containing protein</fullName>
    </recommendedName>
</protein>
<dbReference type="InterPro" id="IPR052263">
    <property type="entry name" value="GPI_Anchor_Biosynth"/>
</dbReference>
<dbReference type="PANTHER" id="PTHR46346:SF1">
    <property type="entry name" value="PHOSPHATIDYLINOSITOL N-ACETYLGLUCOSAMINYLTRANSFERASE SUBUNIT P"/>
    <property type="match status" value="1"/>
</dbReference>
<proteinExistence type="predicted"/>
<feature type="region of interest" description="Disordered" evidence="5">
    <location>
        <begin position="1"/>
        <end position="27"/>
    </location>
</feature>
<keyword evidence="2 6" id="KW-0812">Transmembrane</keyword>
<dbReference type="Pfam" id="PF08510">
    <property type="entry name" value="PIG-P"/>
    <property type="match status" value="1"/>
</dbReference>
<feature type="transmembrane region" description="Helical" evidence="6">
    <location>
        <begin position="78"/>
        <end position="102"/>
    </location>
</feature>
<evidence type="ECO:0000256" key="5">
    <source>
        <dbReference type="SAM" id="MobiDB-lite"/>
    </source>
</evidence>
<evidence type="ECO:0000313" key="8">
    <source>
        <dbReference type="EMBL" id="GJJ14895.1"/>
    </source>
</evidence>
<evidence type="ECO:0000256" key="6">
    <source>
        <dbReference type="SAM" id="Phobius"/>
    </source>
</evidence>
<evidence type="ECO:0000256" key="1">
    <source>
        <dbReference type="ARBA" id="ARBA00004141"/>
    </source>
</evidence>
<dbReference type="PANTHER" id="PTHR46346">
    <property type="entry name" value="PHOSPHATIDYLINOSITOL N-ACETYLGLUCOSAMINYLTRANSFERASE SUBUNIT P"/>
    <property type="match status" value="1"/>
</dbReference>